<gene>
    <name evidence="1" type="ORF">UFOVP70_54</name>
</gene>
<protein>
    <submittedName>
        <fullName evidence="1">Uncharacterized protein</fullName>
    </submittedName>
</protein>
<sequence>MNIEQAKEHWKDTITHDGGHCPVCNRWGKIYKRNINTTMASSLMWLASEKQENGWVDVPKRAPKWLLASNQLSTLKWWDLVERCPSEEKSRTKFSGLWRPTEKGIAFALGFITIPKSVYTYNDLVEDFGRDEIYIRDCFAEYFDYQEVMAGRYSSLEPKGKK</sequence>
<name>A0A6J5L1M1_9CAUD</name>
<dbReference type="EMBL" id="LR796193">
    <property type="protein sequence ID" value="CAB4126310.1"/>
    <property type="molecule type" value="Genomic_DNA"/>
</dbReference>
<reference evidence="1" key="1">
    <citation type="submission" date="2020-04" db="EMBL/GenBank/DDBJ databases">
        <authorList>
            <person name="Chiriac C."/>
            <person name="Salcher M."/>
            <person name="Ghai R."/>
            <person name="Kavagutti S V."/>
        </authorList>
    </citation>
    <scope>NUCLEOTIDE SEQUENCE</scope>
</reference>
<accession>A0A6J5L1M1</accession>
<evidence type="ECO:0000313" key="1">
    <source>
        <dbReference type="EMBL" id="CAB4126310.1"/>
    </source>
</evidence>
<proteinExistence type="predicted"/>
<organism evidence="1">
    <name type="scientific">uncultured Caudovirales phage</name>
    <dbReference type="NCBI Taxonomy" id="2100421"/>
    <lineage>
        <taxon>Viruses</taxon>
        <taxon>Duplodnaviria</taxon>
        <taxon>Heunggongvirae</taxon>
        <taxon>Uroviricota</taxon>
        <taxon>Caudoviricetes</taxon>
        <taxon>Peduoviridae</taxon>
        <taxon>Maltschvirus</taxon>
        <taxon>Maltschvirus maltsch</taxon>
    </lineage>
</organism>